<comment type="catalytic activity">
    <reaction evidence="9 10">
        <text>5,6-dimethylbenzimidazole + nicotinate beta-D-ribonucleotide = alpha-ribazole 5'-phosphate + nicotinate + H(+)</text>
        <dbReference type="Rhea" id="RHEA:11196"/>
        <dbReference type="ChEBI" id="CHEBI:15378"/>
        <dbReference type="ChEBI" id="CHEBI:15890"/>
        <dbReference type="ChEBI" id="CHEBI:32544"/>
        <dbReference type="ChEBI" id="CHEBI:57502"/>
        <dbReference type="ChEBI" id="CHEBI:57918"/>
        <dbReference type="EC" id="2.4.2.21"/>
    </reaction>
</comment>
<dbReference type="SUPFAM" id="SSF52733">
    <property type="entry name" value="Nicotinate mononucleotide:5,6-dimethylbenzimidazole phosphoribosyltransferase (CobT)"/>
    <property type="match status" value="1"/>
</dbReference>
<evidence type="ECO:0000256" key="4">
    <source>
        <dbReference type="ARBA" id="ARBA00015486"/>
    </source>
</evidence>
<keyword evidence="5 10" id="KW-0169">Cobalamin biosynthesis</keyword>
<dbReference type="RefSeq" id="WP_135281282.1">
    <property type="nucleotide sequence ID" value="NZ_SRIO01000004.1"/>
</dbReference>
<dbReference type="CDD" id="cd02439">
    <property type="entry name" value="DMB-PRT_CobT"/>
    <property type="match status" value="1"/>
</dbReference>
<evidence type="ECO:0000256" key="1">
    <source>
        <dbReference type="ARBA" id="ARBA00005049"/>
    </source>
</evidence>
<dbReference type="Gene3D" id="3.40.50.10210">
    <property type="match status" value="1"/>
</dbReference>
<feature type="active site" description="Proton acceptor" evidence="10">
    <location>
        <position position="316"/>
    </location>
</feature>
<dbReference type="OrthoDB" id="9781491at2"/>
<evidence type="ECO:0000256" key="10">
    <source>
        <dbReference type="HAMAP-Rule" id="MF_00230"/>
    </source>
</evidence>
<name>A0A4Z0FBX0_9GAMM</name>
<dbReference type="PANTHER" id="PTHR43463">
    <property type="entry name" value="NICOTINATE-NUCLEOTIDE--DIMETHYLBENZIMIDAZOLE PHOSPHORIBOSYLTRANSFERASE"/>
    <property type="match status" value="1"/>
</dbReference>
<dbReference type="Gene3D" id="1.10.1610.10">
    <property type="match status" value="1"/>
</dbReference>
<dbReference type="InterPro" id="IPR003200">
    <property type="entry name" value="Nict_dMeBzImd_PRibTrfase"/>
</dbReference>
<evidence type="ECO:0000256" key="6">
    <source>
        <dbReference type="ARBA" id="ARBA00022676"/>
    </source>
</evidence>
<dbReference type="GO" id="GO:0008939">
    <property type="term" value="F:nicotinate-nucleotide-dimethylbenzimidazole phosphoribosyltransferase activity"/>
    <property type="evidence" value="ECO:0007669"/>
    <property type="project" value="UniProtKB-UniRule"/>
</dbReference>
<keyword evidence="7 10" id="KW-0808">Transferase</keyword>
<dbReference type="EC" id="2.4.2.21" evidence="3 10"/>
<dbReference type="AlphaFoldDB" id="A0A4Z0FBX0"/>
<dbReference type="Pfam" id="PF02277">
    <property type="entry name" value="DBI_PRT"/>
    <property type="match status" value="1"/>
</dbReference>
<comment type="pathway">
    <text evidence="1 10">Nucleoside biosynthesis; alpha-ribazole biosynthesis; alpha-ribazole from 5,6-dimethylbenzimidazole: step 1/2.</text>
</comment>
<dbReference type="InterPro" id="IPR023195">
    <property type="entry name" value="Nict_dMeBzImd_PRibTrfase_N"/>
</dbReference>
<accession>A0A4Z0FBX0</accession>
<comment type="caution">
    <text evidence="11">The sequence shown here is derived from an EMBL/GenBank/DDBJ whole genome shotgun (WGS) entry which is preliminary data.</text>
</comment>
<dbReference type="Proteomes" id="UP000297890">
    <property type="component" value="Unassembled WGS sequence"/>
</dbReference>
<evidence type="ECO:0000256" key="2">
    <source>
        <dbReference type="ARBA" id="ARBA00007110"/>
    </source>
</evidence>
<reference evidence="11 12" key="1">
    <citation type="journal article" date="2019" name="ISME J.">
        <title>Candidatus Macondimonas diazotrophica, a novel gammaproteobacterial genus dominating crude-oil-contaminated coastal sediments.</title>
        <authorList>
            <person name="Karthikeyan S."/>
            <person name="Konstantinidis K."/>
        </authorList>
    </citation>
    <scope>NUCLEOTIDE SEQUENCE [LARGE SCALE GENOMIC DNA]</scope>
    <source>
        <strain evidence="11 12">KTK01</strain>
    </source>
</reference>
<dbReference type="NCBIfam" id="NF000996">
    <property type="entry name" value="PRK00105.1"/>
    <property type="match status" value="1"/>
</dbReference>
<proteinExistence type="inferred from homology"/>
<evidence type="ECO:0000313" key="11">
    <source>
        <dbReference type="EMBL" id="TFZ83403.1"/>
    </source>
</evidence>
<dbReference type="NCBIfam" id="TIGR03160">
    <property type="entry name" value="cobT_DBIPRT"/>
    <property type="match status" value="1"/>
</dbReference>
<evidence type="ECO:0000256" key="8">
    <source>
        <dbReference type="ARBA" id="ARBA00030686"/>
    </source>
</evidence>
<evidence type="ECO:0000256" key="5">
    <source>
        <dbReference type="ARBA" id="ARBA00022573"/>
    </source>
</evidence>
<dbReference type="UniPathway" id="UPA00061">
    <property type="reaction ID" value="UER00516"/>
</dbReference>
<dbReference type="FunFam" id="3.40.50.10210:FF:000001">
    <property type="entry name" value="Nicotinate-nucleotide--dimethylbenzimidazole phosphoribosyltransferase"/>
    <property type="match status" value="1"/>
</dbReference>
<evidence type="ECO:0000256" key="3">
    <source>
        <dbReference type="ARBA" id="ARBA00011991"/>
    </source>
</evidence>
<dbReference type="PANTHER" id="PTHR43463:SF1">
    <property type="entry name" value="NICOTINATE-NUCLEOTIDE--DIMETHYLBENZIMIDAZOLE PHOSPHORIBOSYLTRANSFERASE"/>
    <property type="match status" value="1"/>
</dbReference>
<protein>
    <recommendedName>
        <fullName evidence="4 10">Nicotinate-nucleotide--dimethylbenzimidazole phosphoribosyltransferase</fullName>
        <shortName evidence="10">NN:DBI PRT</shortName>
        <ecNumber evidence="3 10">2.4.2.21</ecNumber>
    </recommendedName>
    <alternativeName>
        <fullName evidence="8 10">N(1)-alpha-phosphoribosyltransferase</fullName>
    </alternativeName>
</protein>
<comment type="similarity">
    <text evidence="2 10">Belongs to the CobT family.</text>
</comment>
<dbReference type="EMBL" id="SRIO01000004">
    <property type="protein sequence ID" value="TFZ83403.1"/>
    <property type="molecule type" value="Genomic_DNA"/>
</dbReference>
<evidence type="ECO:0000256" key="7">
    <source>
        <dbReference type="ARBA" id="ARBA00022679"/>
    </source>
</evidence>
<comment type="function">
    <text evidence="10">Catalyzes the synthesis of alpha-ribazole-5'-phosphate from nicotinate mononucleotide (NAMN) and 5,6-dimethylbenzimidazole (DMB).</text>
</comment>
<keyword evidence="6 10" id="KW-0328">Glycosyltransferase</keyword>
<dbReference type="InterPro" id="IPR017846">
    <property type="entry name" value="Nict_dMeBzImd_PRibTrfase_bact"/>
</dbReference>
<keyword evidence="12" id="KW-1185">Reference proteome</keyword>
<organism evidence="11 12">
    <name type="scientific">Candidatus Macondimonas diazotrophica</name>
    <dbReference type="NCBI Taxonomy" id="2305248"/>
    <lineage>
        <taxon>Bacteria</taxon>
        <taxon>Pseudomonadati</taxon>
        <taxon>Pseudomonadota</taxon>
        <taxon>Gammaproteobacteria</taxon>
        <taxon>Chromatiales</taxon>
        <taxon>Ectothiorhodospiraceae</taxon>
        <taxon>Candidatus Macondimonas</taxon>
    </lineage>
</organism>
<sequence>MKLPWWTLAPLPPDAAAGEAATARWNSLTKPPGSLGRLERAVTRLAAQQGRITPTLARVHIVVFAGDHGVVQRGVSAYPQVVTSQMLANFAGGGAAIAVLARQLGAELTIVDVGSVHAAHPLPGVLDRRVAHGTADFTQAPAMTAAQTEAALAVGAACVAAVRAAEAELFIGGEMGIGNTTAAAALGCALLAAPPEALLGPGTGLDAAGLARKREALALALARHGAAGNPFDVLCRLGGLELAALAGAYIAAAQARLPALVDGFIATAAALVAMRLNPGVAEWLHFAHRSAEPGHARLLDAMSSCALLDLDLRLGEGSGAALAVPLLRAACALHGEMATFDGAGVSTAD</sequence>
<evidence type="ECO:0000256" key="9">
    <source>
        <dbReference type="ARBA" id="ARBA00047340"/>
    </source>
</evidence>
<gene>
    <name evidence="10 11" type="primary">cobT</name>
    <name evidence="11" type="ORF">E4680_04450</name>
</gene>
<dbReference type="InterPro" id="IPR036087">
    <property type="entry name" value="Nict_dMeBzImd_PRibTrfase_sf"/>
</dbReference>
<evidence type="ECO:0000313" key="12">
    <source>
        <dbReference type="Proteomes" id="UP000297890"/>
    </source>
</evidence>
<dbReference type="HAMAP" id="MF_00230">
    <property type="entry name" value="CobT"/>
    <property type="match status" value="1"/>
</dbReference>
<dbReference type="GO" id="GO:0009236">
    <property type="term" value="P:cobalamin biosynthetic process"/>
    <property type="evidence" value="ECO:0007669"/>
    <property type="project" value="UniProtKB-UniRule"/>
</dbReference>